<evidence type="ECO:0000256" key="3">
    <source>
        <dbReference type="ARBA" id="ARBA00022801"/>
    </source>
</evidence>
<dbReference type="SUPFAM" id="SSF49785">
    <property type="entry name" value="Galactose-binding domain-like"/>
    <property type="match status" value="1"/>
</dbReference>
<accession>A0ABT6XMS5</accession>
<dbReference type="InterPro" id="IPR002884">
    <property type="entry name" value="P_dom"/>
</dbReference>
<protein>
    <submittedName>
        <fullName evidence="6">M12 family metallo-peptidase</fullName>
    </submittedName>
</protein>
<name>A0ABT6XMS5_9FLAO</name>
<dbReference type="InterPro" id="IPR026444">
    <property type="entry name" value="Secre_tail"/>
</dbReference>
<keyword evidence="1" id="KW-0645">Protease</keyword>
<gene>
    <name evidence="6" type="ORF">QHT84_02580</name>
</gene>
<dbReference type="SUPFAM" id="SSF55486">
    <property type="entry name" value="Metalloproteases ('zincins'), catalytic domain"/>
    <property type="match status" value="1"/>
</dbReference>
<evidence type="ECO:0000256" key="4">
    <source>
        <dbReference type="SAM" id="SignalP"/>
    </source>
</evidence>
<dbReference type="Proteomes" id="UP001230035">
    <property type="component" value="Unassembled WGS sequence"/>
</dbReference>
<evidence type="ECO:0000313" key="7">
    <source>
        <dbReference type="Proteomes" id="UP001230035"/>
    </source>
</evidence>
<keyword evidence="7" id="KW-1185">Reference proteome</keyword>
<dbReference type="EMBL" id="JASGBP010000001">
    <property type="protein sequence ID" value="MDI9256297.1"/>
    <property type="molecule type" value="Genomic_DNA"/>
</dbReference>
<dbReference type="Gene3D" id="2.60.120.260">
    <property type="entry name" value="Galactose-binding domain-like"/>
    <property type="match status" value="1"/>
</dbReference>
<feature type="domain" description="P/Homo B" evidence="5">
    <location>
        <begin position="652"/>
        <end position="804"/>
    </location>
</feature>
<evidence type="ECO:0000259" key="5">
    <source>
        <dbReference type="PROSITE" id="PS51829"/>
    </source>
</evidence>
<comment type="caution">
    <text evidence="6">The sequence shown here is derived from an EMBL/GenBank/DDBJ whole genome shotgun (WGS) entry which is preliminary data.</text>
</comment>
<sequence>MKKQYLLFIFVFSLGQVLAQKNNAWLFFDSSKGITAERVRETEYSLNQKLVQFNALQFQQQLTNVPERASGLPGVEVVLPNVKGGFETFLIWESSNFEPALQAAYPEIRAYVGYGKTDTSATLHMSFSPSGIQTMVMRAGNGSEFIEPYTKDKSIYVAFDSQSRIAGQLPFNCSTEDVALVNDLHHDAAIANRANTQVYKTMRLALSCTGEYGTYHGGAAGALAAMNATMTRCNGIFERDLAIKLLIIANNNLVVYTNASTDPYSPAGTGTAGAWNTELQNTLTSVIGDANYDIGHLFGATGGGGNAGCIGCVCDTGKGSAYTSPADGVPMGDTFDIDYVAHEMGHQMGANHTFTHTAENNTVNMEPGSGSTIMAYAGIGGGGTDMQMHSDDYFHYRSILQIQSNMAPKACPVSTSIASTNPRPTVTTAGNAFSIPISTAFKLSGSATDATNNGLTYCWEQNNDATTVGGTSTFPSPTKTDGPNFRSLPPVTTGVRYMPKFSDVLNGNLVNTWETVSSVARSLSFTLTVRDNVLGGGQTQTAATTVTVVNTGAAFAITSPNTDNVSWTPGSTQTITWNVAGTTANGINTANVNILLSTDGGQTFPTVLAANTPNDGSQAVTLPSVAAPYCRILIEAVGNIFYCVSKNIGLGYTFSTSCNTYTNNTPLAIPDGLGANVAGATVSKSINVPVSGTISDVNVTVAGTHTYYWDLVVALNHPDATQTRLLNRNCNQVSTGFNVLFNDGAPAIVCAANLAGTFAPNQALSAFNGKNMSGNWTLSANDNYNGDTGTINNWTLEICALLPALAVNDNQLADFSVYPNPNNGSFNVQFSNPISEETKVMVYDMRGRLIFENTYTNQATFNENITLSNAQSGIYLLNVVDGGRKVVKRIAVE</sequence>
<dbReference type="Pfam" id="PF01483">
    <property type="entry name" value="P_proprotein"/>
    <property type="match status" value="1"/>
</dbReference>
<feature type="signal peptide" evidence="4">
    <location>
        <begin position="1"/>
        <end position="19"/>
    </location>
</feature>
<feature type="chain" id="PRO_5046155436" evidence="4">
    <location>
        <begin position="20"/>
        <end position="893"/>
    </location>
</feature>
<dbReference type="Pfam" id="PF13583">
    <property type="entry name" value="Reprolysin_4"/>
    <property type="match status" value="1"/>
</dbReference>
<evidence type="ECO:0000256" key="1">
    <source>
        <dbReference type="ARBA" id="ARBA00022670"/>
    </source>
</evidence>
<proteinExistence type="predicted"/>
<dbReference type="RefSeq" id="WP_283237977.1">
    <property type="nucleotide sequence ID" value="NZ_JASGBP010000001.1"/>
</dbReference>
<evidence type="ECO:0000313" key="6">
    <source>
        <dbReference type="EMBL" id="MDI9256297.1"/>
    </source>
</evidence>
<evidence type="ECO:0000256" key="2">
    <source>
        <dbReference type="ARBA" id="ARBA00022729"/>
    </source>
</evidence>
<dbReference type="NCBIfam" id="TIGR04183">
    <property type="entry name" value="Por_Secre_tail"/>
    <property type="match status" value="1"/>
</dbReference>
<organism evidence="6 7">
    <name type="scientific">Flavobacterium sedimenticola</name>
    <dbReference type="NCBI Taxonomy" id="3043286"/>
    <lineage>
        <taxon>Bacteria</taxon>
        <taxon>Pseudomonadati</taxon>
        <taxon>Bacteroidota</taxon>
        <taxon>Flavobacteriia</taxon>
        <taxon>Flavobacteriales</taxon>
        <taxon>Flavobacteriaceae</taxon>
        <taxon>Flavobacterium</taxon>
    </lineage>
</organism>
<dbReference type="InterPro" id="IPR024079">
    <property type="entry name" value="MetalloPept_cat_dom_sf"/>
</dbReference>
<dbReference type="Pfam" id="PF18962">
    <property type="entry name" value="Por_Secre_tail"/>
    <property type="match status" value="1"/>
</dbReference>
<dbReference type="PROSITE" id="PS51829">
    <property type="entry name" value="P_HOMO_B"/>
    <property type="match status" value="1"/>
</dbReference>
<dbReference type="InterPro" id="IPR008979">
    <property type="entry name" value="Galactose-bd-like_sf"/>
</dbReference>
<dbReference type="Gene3D" id="3.40.390.10">
    <property type="entry name" value="Collagenase (Catalytic Domain)"/>
    <property type="match status" value="1"/>
</dbReference>
<reference evidence="6 7" key="1">
    <citation type="submission" date="2023-05" db="EMBL/GenBank/DDBJ databases">
        <title>Flavobacterium sedimenti sp. nov., isolated from the sediment.</title>
        <authorList>
            <person name="Wu N."/>
        </authorList>
    </citation>
    <scope>NUCLEOTIDE SEQUENCE [LARGE SCALE GENOMIC DNA]</scope>
    <source>
        <strain evidence="6 7">YZ-48</strain>
    </source>
</reference>
<keyword evidence="2 4" id="KW-0732">Signal</keyword>
<keyword evidence="3" id="KW-0378">Hydrolase</keyword>